<dbReference type="Proteomes" id="UP000799539">
    <property type="component" value="Unassembled WGS sequence"/>
</dbReference>
<feature type="compositionally biased region" description="Basic and acidic residues" evidence="1">
    <location>
        <begin position="106"/>
        <end position="117"/>
    </location>
</feature>
<gene>
    <name evidence="2" type="ORF">CERZMDRAFT_101425</name>
</gene>
<protein>
    <recommendedName>
        <fullName evidence="4">Myb-like domain-containing protein</fullName>
    </recommendedName>
</protein>
<feature type="region of interest" description="Disordered" evidence="1">
    <location>
        <begin position="58"/>
        <end position="82"/>
    </location>
</feature>
<evidence type="ECO:0000256" key="1">
    <source>
        <dbReference type="SAM" id="MobiDB-lite"/>
    </source>
</evidence>
<accession>A0A6A6F7H4</accession>
<dbReference type="AlphaFoldDB" id="A0A6A6F7H4"/>
<evidence type="ECO:0000313" key="3">
    <source>
        <dbReference type="Proteomes" id="UP000799539"/>
    </source>
</evidence>
<organism evidence="2 3">
    <name type="scientific">Cercospora zeae-maydis SCOH1-5</name>
    <dbReference type="NCBI Taxonomy" id="717836"/>
    <lineage>
        <taxon>Eukaryota</taxon>
        <taxon>Fungi</taxon>
        <taxon>Dikarya</taxon>
        <taxon>Ascomycota</taxon>
        <taxon>Pezizomycotina</taxon>
        <taxon>Dothideomycetes</taxon>
        <taxon>Dothideomycetidae</taxon>
        <taxon>Mycosphaerellales</taxon>
        <taxon>Mycosphaerellaceae</taxon>
        <taxon>Cercospora</taxon>
    </lineage>
</organism>
<dbReference type="OrthoDB" id="3641939at2759"/>
<proteinExistence type="predicted"/>
<name>A0A6A6F7H4_9PEZI</name>
<keyword evidence="3" id="KW-1185">Reference proteome</keyword>
<reference evidence="2" key="1">
    <citation type="journal article" date="2020" name="Stud. Mycol.">
        <title>101 Dothideomycetes genomes: a test case for predicting lifestyles and emergence of pathogens.</title>
        <authorList>
            <person name="Haridas S."/>
            <person name="Albert R."/>
            <person name="Binder M."/>
            <person name="Bloem J."/>
            <person name="Labutti K."/>
            <person name="Salamov A."/>
            <person name="Andreopoulos B."/>
            <person name="Baker S."/>
            <person name="Barry K."/>
            <person name="Bills G."/>
            <person name="Bluhm B."/>
            <person name="Cannon C."/>
            <person name="Castanera R."/>
            <person name="Culley D."/>
            <person name="Daum C."/>
            <person name="Ezra D."/>
            <person name="Gonzalez J."/>
            <person name="Henrissat B."/>
            <person name="Kuo A."/>
            <person name="Liang C."/>
            <person name="Lipzen A."/>
            <person name="Lutzoni F."/>
            <person name="Magnuson J."/>
            <person name="Mondo S."/>
            <person name="Nolan M."/>
            <person name="Ohm R."/>
            <person name="Pangilinan J."/>
            <person name="Park H.-J."/>
            <person name="Ramirez L."/>
            <person name="Alfaro M."/>
            <person name="Sun H."/>
            <person name="Tritt A."/>
            <person name="Yoshinaga Y."/>
            <person name="Zwiers L.-H."/>
            <person name="Turgeon B."/>
            <person name="Goodwin S."/>
            <person name="Spatafora J."/>
            <person name="Crous P."/>
            <person name="Grigoriev I."/>
        </authorList>
    </citation>
    <scope>NUCLEOTIDE SEQUENCE</scope>
    <source>
        <strain evidence="2">SCOH1-5</strain>
    </source>
</reference>
<feature type="region of interest" description="Disordered" evidence="1">
    <location>
        <begin position="101"/>
        <end position="123"/>
    </location>
</feature>
<evidence type="ECO:0000313" key="2">
    <source>
        <dbReference type="EMBL" id="KAF2208357.1"/>
    </source>
</evidence>
<evidence type="ECO:0008006" key="4">
    <source>
        <dbReference type="Google" id="ProtNLM"/>
    </source>
</evidence>
<dbReference type="EMBL" id="ML992694">
    <property type="protein sequence ID" value="KAF2208357.1"/>
    <property type="molecule type" value="Genomic_DNA"/>
</dbReference>
<sequence length="123" mass="13365">MPVTWDADKEKQLLLLIIHHTQPTPPWAQIAKDMGEECSEEACKQKIKKLKAAAKTQFGEPTAAEGAPAKTPAKRGGRKAVAETPSKLNVKRKAVGVQFDDEADEEKATAKKIKTEAEVGSED</sequence>